<dbReference type="Proteomes" id="UP000492821">
    <property type="component" value="Unassembled WGS sequence"/>
</dbReference>
<dbReference type="PANTHER" id="PTHR12281:SF32">
    <property type="entry name" value="DCN1-LIKE PROTEIN"/>
    <property type="match status" value="1"/>
</dbReference>
<dbReference type="GO" id="GO:0097602">
    <property type="term" value="F:cullin family protein binding"/>
    <property type="evidence" value="ECO:0007669"/>
    <property type="project" value="TreeGrafter"/>
</dbReference>
<evidence type="ECO:0000259" key="3">
    <source>
        <dbReference type="PROSITE" id="PS51229"/>
    </source>
</evidence>
<feature type="domain" description="DCUN1" evidence="3">
    <location>
        <begin position="38"/>
        <end position="226"/>
    </location>
</feature>
<dbReference type="PROSITE" id="PS51229">
    <property type="entry name" value="DCUN1"/>
    <property type="match status" value="1"/>
</dbReference>
<feature type="compositionally biased region" description="Polar residues" evidence="2">
    <location>
        <begin position="1"/>
        <end position="16"/>
    </location>
</feature>
<evidence type="ECO:0000313" key="5">
    <source>
        <dbReference type="WBParaSite" id="Pan_g8262.t1"/>
    </source>
</evidence>
<evidence type="ECO:0000256" key="2">
    <source>
        <dbReference type="SAM" id="MobiDB-lite"/>
    </source>
</evidence>
<reference evidence="5" key="2">
    <citation type="submission" date="2020-10" db="UniProtKB">
        <authorList>
            <consortium name="WormBaseParasite"/>
        </authorList>
    </citation>
    <scope>IDENTIFICATION</scope>
</reference>
<dbReference type="InterPro" id="IPR005176">
    <property type="entry name" value="PONY_dom"/>
</dbReference>
<accession>A0A7E4WAZ2</accession>
<dbReference type="Pfam" id="PF03556">
    <property type="entry name" value="Cullin_binding"/>
    <property type="match status" value="1"/>
</dbReference>
<dbReference type="Gene3D" id="1.10.238.200">
    <property type="entry name" value="Cullin, PONY binding domain"/>
    <property type="match status" value="1"/>
</dbReference>
<name>A0A7E4WAZ2_PANRE</name>
<organism evidence="4 5">
    <name type="scientific">Panagrellus redivivus</name>
    <name type="common">Microworm</name>
    <dbReference type="NCBI Taxonomy" id="6233"/>
    <lineage>
        <taxon>Eukaryota</taxon>
        <taxon>Metazoa</taxon>
        <taxon>Ecdysozoa</taxon>
        <taxon>Nematoda</taxon>
        <taxon>Chromadorea</taxon>
        <taxon>Rhabditida</taxon>
        <taxon>Tylenchina</taxon>
        <taxon>Panagrolaimomorpha</taxon>
        <taxon>Panagrolaimoidea</taxon>
        <taxon>Panagrolaimidae</taxon>
        <taxon>Panagrellus</taxon>
    </lineage>
</organism>
<dbReference type="PANTHER" id="PTHR12281">
    <property type="entry name" value="RP42 RELATED"/>
    <property type="match status" value="1"/>
</dbReference>
<keyword evidence="4" id="KW-1185">Reference proteome</keyword>
<reference evidence="4" key="1">
    <citation type="journal article" date="2013" name="Genetics">
        <title>The draft genome and transcriptome of Panagrellus redivivus are shaped by the harsh demands of a free-living lifestyle.</title>
        <authorList>
            <person name="Srinivasan J."/>
            <person name="Dillman A.R."/>
            <person name="Macchietto M.G."/>
            <person name="Heikkinen L."/>
            <person name="Lakso M."/>
            <person name="Fracchia K.M."/>
            <person name="Antoshechkin I."/>
            <person name="Mortazavi A."/>
            <person name="Wong G."/>
            <person name="Sternberg P.W."/>
        </authorList>
    </citation>
    <scope>NUCLEOTIDE SEQUENCE [LARGE SCALE GENOMIC DNA]</scope>
    <source>
        <strain evidence="4">MT8872</strain>
    </source>
</reference>
<dbReference type="GO" id="GO:0000151">
    <property type="term" value="C:ubiquitin ligase complex"/>
    <property type="evidence" value="ECO:0007669"/>
    <property type="project" value="TreeGrafter"/>
</dbReference>
<dbReference type="AlphaFoldDB" id="A0A7E4WAZ2"/>
<protein>
    <recommendedName>
        <fullName evidence="1">Defective in cullin neddylation protein</fullName>
    </recommendedName>
</protein>
<dbReference type="GO" id="GO:0031624">
    <property type="term" value="F:ubiquitin conjugating enzyme binding"/>
    <property type="evidence" value="ECO:0007669"/>
    <property type="project" value="TreeGrafter"/>
</dbReference>
<evidence type="ECO:0000313" key="4">
    <source>
        <dbReference type="Proteomes" id="UP000492821"/>
    </source>
</evidence>
<proteinExistence type="predicted"/>
<evidence type="ECO:0000256" key="1">
    <source>
        <dbReference type="RuleBase" id="RU410713"/>
    </source>
</evidence>
<comment type="function">
    <text evidence="1">Neddylation of cullins play an essential role in the regulation of SCF-type complexes activity.</text>
</comment>
<dbReference type="GO" id="GO:0032182">
    <property type="term" value="F:ubiquitin-like protein binding"/>
    <property type="evidence" value="ECO:0007669"/>
    <property type="project" value="TreeGrafter"/>
</dbReference>
<sequence>MSERWSMTRNAPITTGQKRHAPDDEAVAAKRAKTNEKQQQKKIDAFYQKYANEPKDTLPGRIGPHGVKRLCRDLKVQPTDLCMLVLAWKLEATVSCEFMYAEWSAGMKKIDCTGIRALTKWCSTADLALANPADFKKLYDFTFNYAKPLGQRSLPIELAIACWRLLYRGNADVEQWITYLGTTTKLGITSDEWTSFYDFHSTVNINNYDAAGAFPIIIDDYVEWRLNQMRME</sequence>
<dbReference type="InterPro" id="IPR014764">
    <property type="entry name" value="DCN-prot"/>
</dbReference>
<dbReference type="GO" id="GO:0045116">
    <property type="term" value="P:protein neddylation"/>
    <property type="evidence" value="ECO:0007669"/>
    <property type="project" value="TreeGrafter"/>
</dbReference>
<dbReference type="InterPro" id="IPR042460">
    <property type="entry name" value="DCN1-like_PONY"/>
</dbReference>
<feature type="region of interest" description="Disordered" evidence="2">
    <location>
        <begin position="1"/>
        <end position="39"/>
    </location>
</feature>
<dbReference type="WBParaSite" id="Pan_g8262.t1">
    <property type="protein sequence ID" value="Pan_g8262.t1"/>
    <property type="gene ID" value="Pan_g8262"/>
</dbReference>
<dbReference type="Gene3D" id="1.10.238.10">
    <property type="entry name" value="EF-hand"/>
    <property type="match status" value="1"/>
</dbReference>